<keyword evidence="5 7" id="KW-0450">Lipoyl</keyword>
<dbReference type="PROSITE" id="PS51826">
    <property type="entry name" value="PSBD"/>
    <property type="match status" value="1"/>
</dbReference>
<comment type="subunit">
    <text evidence="3">Forms a 24-polypeptide structural core with octahedral symmetry.</text>
</comment>
<organism evidence="10 11">
    <name type="scientific">Bradyrhizobium retamae</name>
    <dbReference type="NCBI Taxonomy" id="1300035"/>
    <lineage>
        <taxon>Bacteria</taxon>
        <taxon>Pseudomonadati</taxon>
        <taxon>Pseudomonadota</taxon>
        <taxon>Alphaproteobacteria</taxon>
        <taxon>Hyphomicrobiales</taxon>
        <taxon>Nitrobacteraceae</taxon>
        <taxon>Bradyrhizobium</taxon>
    </lineage>
</organism>
<dbReference type="PROSITE" id="PS50968">
    <property type="entry name" value="BIOTINYL_LIPOYL"/>
    <property type="match status" value="1"/>
</dbReference>
<dbReference type="Gene3D" id="2.40.50.100">
    <property type="match status" value="1"/>
</dbReference>
<dbReference type="GO" id="GO:0005737">
    <property type="term" value="C:cytoplasm"/>
    <property type="evidence" value="ECO:0007669"/>
    <property type="project" value="TreeGrafter"/>
</dbReference>
<reference evidence="10 11" key="1">
    <citation type="submission" date="2014-03" db="EMBL/GenBank/DDBJ databases">
        <title>Bradyrhizobium valentinum sp. nov., isolated from effective nodules of Lupinus mariae-josephae, a lupine endemic of basic-lime soils in Eastern Spain.</title>
        <authorList>
            <person name="Duran D."/>
            <person name="Rey L."/>
            <person name="Navarro A."/>
            <person name="Busquets A."/>
            <person name="Imperial J."/>
            <person name="Ruiz-Argueso T."/>
        </authorList>
    </citation>
    <scope>NUCLEOTIDE SEQUENCE [LARGE SCALE GENOMIC DNA]</scope>
    <source>
        <strain evidence="10 11">Ro19</strain>
    </source>
</reference>
<dbReference type="PANTHER" id="PTHR43178">
    <property type="entry name" value="DIHYDROLIPOAMIDE ACETYLTRANSFERASE COMPONENT OF PYRUVATE DEHYDROGENASE COMPLEX"/>
    <property type="match status" value="1"/>
</dbReference>
<protein>
    <recommendedName>
        <fullName evidence="7">Dihydrolipoamide acetyltransferase component of pyruvate dehydrogenase complex</fullName>
        <ecNumber evidence="7">2.3.1.-</ecNumber>
    </recommendedName>
</protein>
<dbReference type="Pfam" id="PF02817">
    <property type="entry name" value="E3_binding"/>
    <property type="match status" value="1"/>
</dbReference>
<dbReference type="CDD" id="cd06849">
    <property type="entry name" value="lipoyl_domain"/>
    <property type="match status" value="1"/>
</dbReference>
<dbReference type="InterPro" id="IPR003016">
    <property type="entry name" value="2-oxoA_DH_lipoyl-BS"/>
</dbReference>
<evidence type="ECO:0000259" key="9">
    <source>
        <dbReference type="PROSITE" id="PS51826"/>
    </source>
</evidence>
<name>A0A0R3MNH4_9BRAD</name>
<evidence type="ECO:0000256" key="3">
    <source>
        <dbReference type="ARBA" id="ARBA00011484"/>
    </source>
</evidence>
<dbReference type="SUPFAM" id="SSF47005">
    <property type="entry name" value="Peripheral subunit-binding domain of 2-oxo acid dehydrogenase complex"/>
    <property type="match status" value="1"/>
</dbReference>
<keyword evidence="4 7" id="KW-0808">Transferase</keyword>
<dbReference type="PANTHER" id="PTHR43178:SF12">
    <property type="entry name" value="DIHYDROLIPOAMIDE ACETYLTRANSFERASE COMPONENT OF PYRUVATE DEHYDROGENASE COMPLEX"/>
    <property type="match status" value="1"/>
</dbReference>
<evidence type="ECO:0000259" key="8">
    <source>
        <dbReference type="PROSITE" id="PS50968"/>
    </source>
</evidence>
<evidence type="ECO:0000256" key="1">
    <source>
        <dbReference type="ARBA" id="ARBA00001938"/>
    </source>
</evidence>
<evidence type="ECO:0000256" key="2">
    <source>
        <dbReference type="ARBA" id="ARBA00007317"/>
    </source>
</evidence>
<dbReference type="Pfam" id="PF00198">
    <property type="entry name" value="2-oxoacid_dh"/>
    <property type="match status" value="1"/>
</dbReference>
<evidence type="ECO:0000256" key="7">
    <source>
        <dbReference type="RuleBase" id="RU003423"/>
    </source>
</evidence>
<dbReference type="GO" id="GO:0031405">
    <property type="term" value="F:lipoic acid binding"/>
    <property type="evidence" value="ECO:0007669"/>
    <property type="project" value="TreeGrafter"/>
</dbReference>
<dbReference type="RefSeq" id="WP_057845663.1">
    <property type="nucleotide sequence ID" value="NZ_LLYA01000170.1"/>
</dbReference>
<keyword evidence="11" id="KW-1185">Reference proteome</keyword>
<dbReference type="Gene3D" id="4.10.320.10">
    <property type="entry name" value="E3-binding domain"/>
    <property type="match status" value="1"/>
</dbReference>
<dbReference type="EMBL" id="LLYA01000170">
    <property type="protein sequence ID" value="KRR21762.1"/>
    <property type="molecule type" value="Genomic_DNA"/>
</dbReference>
<dbReference type="Gene3D" id="3.30.559.10">
    <property type="entry name" value="Chloramphenicol acetyltransferase-like domain"/>
    <property type="match status" value="1"/>
</dbReference>
<sequence length="366" mass="38611">MRQFVLPDLGEGLEEAEIVNWHVNEGDHVVTDQPLVSVETDKAVVEVPSPSSGRILHLFGAKGDVVKVGAPLVEFAEGPEQDTGTIVGELGGGEPPPAAVAPFGSAAGQKAQVFPAVRALARKLDVDLDLVEATGPGGTITRADVERAAKGLPHTGPAEPLRGLRRAMAQRMTAAHAEIVPASVTDEADIDDWRTGEDVTIRLVRAIAVACKTAPSLNAWYNSDASERRLIDRIDLGIAVDTGGGLIVPVLRNVAEREVSDLRTGLDRMRADAIARSIPPGELRGATITLSNFGMIGGRFASLIVVPPQVAIIGAGRITQGVVAYRGQPAVRRVLPLSLTFDHRVVTGGEAARFLVALKADLEQFS</sequence>
<comment type="cofactor">
    <cofactor evidence="1 7">
        <name>(R)-lipoate</name>
        <dbReference type="ChEBI" id="CHEBI:83088"/>
    </cofactor>
</comment>
<dbReference type="Pfam" id="PF00364">
    <property type="entry name" value="Biotin_lipoyl"/>
    <property type="match status" value="1"/>
</dbReference>
<dbReference type="OrthoDB" id="9805770at2"/>
<feature type="domain" description="Lipoyl-binding" evidence="8">
    <location>
        <begin position="1"/>
        <end position="76"/>
    </location>
</feature>
<dbReference type="AlphaFoldDB" id="A0A0R3MNH4"/>
<dbReference type="EC" id="2.3.1.-" evidence="7"/>
<dbReference type="InterPro" id="IPR036625">
    <property type="entry name" value="E3-bd_dom_sf"/>
</dbReference>
<evidence type="ECO:0000256" key="4">
    <source>
        <dbReference type="ARBA" id="ARBA00022679"/>
    </source>
</evidence>
<accession>A0A0R3MNH4</accession>
<dbReference type="InterPro" id="IPR050743">
    <property type="entry name" value="2-oxoacid_DH_E2_comp"/>
</dbReference>
<feature type="domain" description="Peripheral subunit-binding (PSBD)" evidence="9">
    <location>
        <begin position="112"/>
        <end position="149"/>
    </location>
</feature>
<dbReference type="SUPFAM" id="SSF52777">
    <property type="entry name" value="CoA-dependent acyltransferases"/>
    <property type="match status" value="1"/>
</dbReference>
<evidence type="ECO:0000256" key="6">
    <source>
        <dbReference type="ARBA" id="ARBA00023315"/>
    </source>
</evidence>
<dbReference type="SUPFAM" id="SSF51230">
    <property type="entry name" value="Single hybrid motif"/>
    <property type="match status" value="1"/>
</dbReference>
<dbReference type="InterPro" id="IPR023213">
    <property type="entry name" value="CAT-like_dom_sf"/>
</dbReference>
<evidence type="ECO:0000256" key="5">
    <source>
        <dbReference type="ARBA" id="ARBA00022823"/>
    </source>
</evidence>
<dbReference type="PROSITE" id="PS00189">
    <property type="entry name" value="LIPOYL"/>
    <property type="match status" value="1"/>
</dbReference>
<dbReference type="InterPro" id="IPR011053">
    <property type="entry name" value="Single_hybrid_motif"/>
</dbReference>
<dbReference type="InterPro" id="IPR001078">
    <property type="entry name" value="2-oxoacid_DH_actylTfrase"/>
</dbReference>
<proteinExistence type="inferred from homology"/>
<gene>
    <name evidence="10" type="ORF">CQ13_06885</name>
</gene>
<comment type="caution">
    <text evidence="10">The sequence shown here is derived from an EMBL/GenBank/DDBJ whole genome shotgun (WGS) entry which is preliminary data.</text>
</comment>
<evidence type="ECO:0000313" key="10">
    <source>
        <dbReference type="EMBL" id="KRR21762.1"/>
    </source>
</evidence>
<dbReference type="Proteomes" id="UP000052023">
    <property type="component" value="Unassembled WGS sequence"/>
</dbReference>
<dbReference type="InterPro" id="IPR004167">
    <property type="entry name" value="PSBD"/>
</dbReference>
<evidence type="ECO:0000313" key="11">
    <source>
        <dbReference type="Proteomes" id="UP000052023"/>
    </source>
</evidence>
<comment type="similarity">
    <text evidence="2 7">Belongs to the 2-oxoacid dehydrogenase family.</text>
</comment>
<dbReference type="GO" id="GO:0016407">
    <property type="term" value="F:acetyltransferase activity"/>
    <property type="evidence" value="ECO:0007669"/>
    <property type="project" value="TreeGrafter"/>
</dbReference>
<keyword evidence="6 7" id="KW-0012">Acyltransferase</keyword>
<dbReference type="InterPro" id="IPR000089">
    <property type="entry name" value="Biotin_lipoyl"/>
</dbReference>